<name>B7KRJ8_METC4</name>
<dbReference type="InterPro" id="IPR006140">
    <property type="entry name" value="D-isomer_DH_NAD-bd"/>
</dbReference>
<evidence type="ECO:0000256" key="3">
    <source>
        <dbReference type="ARBA" id="ARBA00023027"/>
    </source>
</evidence>
<dbReference type="SUPFAM" id="SSF52283">
    <property type="entry name" value="Formate/glycerate dehydrogenase catalytic domain-like"/>
    <property type="match status" value="1"/>
</dbReference>
<dbReference type="SUPFAM" id="SSF51735">
    <property type="entry name" value="NAD(P)-binding Rossmann-fold domains"/>
    <property type="match status" value="1"/>
</dbReference>
<dbReference type="HOGENOM" id="CLU_019796_1_1_5"/>
<dbReference type="PROSITE" id="PS00671">
    <property type="entry name" value="D_2_HYDROXYACID_DH_3"/>
    <property type="match status" value="1"/>
</dbReference>
<dbReference type="InterPro" id="IPR029753">
    <property type="entry name" value="D-isomer_DH_CS"/>
</dbReference>
<evidence type="ECO:0000256" key="4">
    <source>
        <dbReference type="RuleBase" id="RU003719"/>
    </source>
</evidence>
<comment type="similarity">
    <text evidence="1 4">Belongs to the D-isomer specific 2-hydroxyacid dehydrogenase family.</text>
</comment>
<dbReference type="CDD" id="cd12183">
    <property type="entry name" value="LDH_like_2"/>
    <property type="match status" value="1"/>
</dbReference>
<dbReference type="Pfam" id="PF02826">
    <property type="entry name" value="2-Hacid_dh_C"/>
    <property type="match status" value="1"/>
</dbReference>
<feature type="domain" description="D-isomer specific 2-hydroxyacid dehydrogenase catalytic" evidence="5">
    <location>
        <begin position="5"/>
        <end position="330"/>
    </location>
</feature>
<reference evidence="8" key="1">
    <citation type="submission" date="2008-12" db="EMBL/GenBank/DDBJ databases">
        <title>Complete sequence of chromosome of Methylobacterium chloromethanicum CM4.</title>
        <authorList>
            <consortium name="US DOE Joint Genome Institute"/>
            <person name="Lucas S."/>
            <person name="Copeland A."/>
            <person name="Lapidus A."/>
            <person name="Glavina del Rio T."/>
            <person name="Dalin E."/>
            <person name="Tice H."/>
            <person name="Bruce D."/>
            <person name="Goodwin L."/>
            <person name="Pitluck S."/>
            <person name="Chertkov O."/>
            <person name="Brettin T."/>
            <person name="Detter J.C."/>
            <person name="Han C."/>
            <person name="Larimer F."/>
            <person name="Land M."/>
            <person name="Hauser L."/>
            <person name="Kyrpides N."/>
            <person name="Mikhailova N."/>
            <person name="Marx C."/>
            <person name="Richardson P."/>
        </authorList>
    </citation>
    <scope>NUCLEOTIDE SEQUENCE [LARGE SCALE GENOMIC DNA]</scope>
    <source>
        <strain evidence="8">CM4 / NCIMB 13688</strain>
    </source>
</reference>
<dbReference type="InterPro" id="IPR036291">
    <property type="entry name" value="NAD(P)-bd_dom_sf"/>
</dbReference>
<dbReference type="GO" id="GO:0008720">
    <property type="term" value="F:D-lactate dehydrogenase (NAD+) activity"/>
    <property type="evidence" value="ECO:0007669"/>
    <property type="project" value="TreeGrafter"/>
</dbReference>
<evidence type="ECO:0000256" key="2">
    <source>
        <dbReference type="ARBA" id="ARBA00023002"/>
    </source>
</evidence>
<organism evidence="7 8">
    <name type="scientific">Methylorubrum extorquens (strain CM4 / NCIMB 13688)</name>
    <name type="common">Methylobacterium extorquens</name>
    <dbReference type="NCBI Taxonomy" id="440085"/>
    <lineage>
        <taxon>Bacteria</taxon>
        <taxon>Pseudomonadati</taxon>
        <taxon>Pseudomonadota</taxon>
        <taxon>Alphaproteobacteria</taxon>
        <taxon>Hyphomicrobiales</taxon>
        <taxon>Methylobacteriaceae</taxon>
        <taxon>Methylorubrum</taxon>
    </lineage>
</organism>
<gene>
    <name evidence="7" type="ordered locus">Mchl_4751</name>
</gene>
<dbReference type="RefSeq" id="WP_015952510.1">
    <property type="nucleotide sequence ID" value="NC_011757.1"/>
</dbReference>
<dbReference type="InterPro" id="IPR029752">
    <property type="entry name" value="D-isomer_DH_CS1"/>
</dbReference>
<dbReference type="Pfam" id="PF00389">
    <property type="entry name" value="2-Hacid_dh"/>
    <property type="match status" value="1"/>
</dbReference>
<dbReference type="KEGG" id="mch:Mchl_4751"/>
<proteinExistence type="inferred from homology"/>
<feature type="domain" description="D-isomer specific 2-hydroxyacid dehydrogenase NAD-binding" evidence="6">
    <location>
        <begin position="112"/>
        <end position="299"/>
    </location>
</feature>
<dbReference type="GO" id="GO:0047545">
    <property type="term" value="F:(S)-2-hydroxyglutarate dehydrogenase activity"/>
    <property type="evidence" value="ECO:0007669"/>
    <property type="project" value="UniProtKB-ARBA"/>
</dbReference>
<dbReference type="GO" id="GO:0004617">
    <property type="term" value="F:phosphoglycerate dehydrogenase activity"/>
    <property type="evidence" value="ECO:0007669"/>
    <property type="project" value="UniProtKB-ARBA"/>
</dbReference>
<evidence type="ECO:0000256" key="1">
    <source>
        <dbReference type="ARBA" id="ARBA00005854"/>
    </source>
</evidence>
<dbReference type="GO" id="GO:0051287">
    <property type="term" value="F:NAD binding"/>
    <property type="evidence" value="ECO:0007669"/>
    <property type="project" value="InterPro"/>
</dbReference>
<dbReference type="Gene3D" id="3.40.50.720">
    <property type="entry name" value="NAD(P)-binding Rossmann-like Domain"/>
    <property type="match status" value="2"/>
</dbReference>
<dbReference type="FunFam" id="3.40.50.720:FF:000041">
    <property type="entry name" value="D-3-phosphoglycerate dehydrogenase"/>
    <property type="match status" value="1"/>
</dbReference>
<keyword evidence="2 4" id="KW-0560">Oxidoreductase</keyword>
<evidence type="ECO:0000259" key="6">
    <source>
        <dbReference type="Pfam" id="PF02826"/>
    </source>
</evidence>
<sequence>MDVTIFSTKAYDRRFLDEANVAAGEPHRLRYLEARLTHESAPLTQGAQAVCAFVNDVLDRPVLEVLAASGTRMVALRSAGFNNVDLPAAAELGIAVGRVPAYSPDAVAEHTVALILALNRKTHRAYARVREGNFALEGLLGFDLKGRTVGIVGTGKIGRAVARILAGFGCRVLAYDPMPSAELAGFGAEAVGLDRLLAEADIVSLHCPLTPDTHHMIDGAALARMKRGVMLINTGRGALVDTAALIEGLKSGVIGDLGLDVYEEEGGLFFEDLSNQIIRDDVFSRLLTFPNVIVTGHQAFFTAEALAAIAATTIENLSCFEKQGVPRHPVSVERLA</sequence>
<dbReference type="Proteomes" id="UP000002385">
    <property type="component" value="Chromosome"/>
</dbReference>
<keyword evidence="3" id="KW-0520">NAD</keyword>
<accession>B7KRJ8</accession>
<dbReference type="EMBL" id="CP001298">
    <property type="protein sequence ID" value="ACK85525.1"/>
    <property type="molecule type" value="Genomic_DNA"/>
</dbReference>
<dbReference type="PANTHER" id="PTHR43026:SF1">
    <property type="entry name" value="2-HYDROXYACID DEHYDROGENASE HOMOLOG 1-RELATED"/>
    <property type="match status" value="1"/>
</dbReference>
<protein>
    <submittedName>
        <fullName evidence="7">D-isomer specific 2-hydroxyacid dehydrogenase NAD-binding</fullName>
    </submittedName>
</protein>
<reference evidence="7 8" key="2">
    <citation type="journal article" date="2012" name="J. Bacteriol.">
        <title>Complete genome sequences of six strains of the genus Methylobacterium.</title>
        <authorList>
            <person name="Marx C.J."/>
            <person name="Bringel F."/>
            <person name="Chistoserdova L."/>
            <person name="Moulin L."/>
            <person name="Farhan Ul Haque M."/>
            <person name="Fleischman D.E."/>
            <person name="Gruffaz C."/>
            <person name="Jourand P."/>
            <person name="Knief C."/>
            <person name="Lee M.C."/>
            <person name="Muller E.E."/>
            <person name="Nadalig T."/>
            <person name="Peyraud R."/>
            <person name="Roselli S."/>
            <person name="Russ L."/>
            <person name="Goodwin L.A."/>
            <person name="Ivanova N."/>
            <person name="Kyrpides N."/>
            <person name="Lajus A."/>
            <person name="Land M.L."/>
            <person name="Medigue C."/>
            <person name="Mikhailova N."/>
            <person name="Nolan M."/>
            <person name="Woyke T."/>
            <person name="Stolyar S."/>
            <person name="Vorholt J.A."/>
            <person name="Vuilleumier S."/>
        </authorList>
    </citation>
    <scope>NUCLEOTIDE SEQUENCE [LARGE SCALE GENOMIC DNA]</scope>
    <source>
        <strain evidence="8">CM4 / NCIMB 13688</strain>
    </source>
</reference>
<dbReference type="PROSITE" id="PS00065">
    <property type="entry name" value="D_2_HYDROXYACID_DH_1"/>
    <property type="match status" value="1"/>
</dbReference>
<dbReference type="PROSITE" id="PS00670">
    <property type="entry name" value="D_2_HYDROXYACID_DH_2"/>
    <property type="match status" value="1"/>
</dbReference>
<dbReference type="InterPro" id="IPR058205">
    <property type="entry name" value="D-LDH-like"/>
</dbReference>
<evidence type="ECO:0000259" key="5">
    <source>
        <dbReference type="Pfam" id="PF00389"/>
    </source>
</evidence>
<dbReference type="PANTHER" id="PTHR43026">
    <property type="entry name" value="2-HYDROXYACID DEHYDROGENASE HOMOLOG 1-RELATED"/>
    <property type="match status" value="1"/>
</dbReference>
<evidence type="ECO:0000313" key="7">
    <source>
        <dbReference type="EMBL" id="ACK85525.1"/>
    </source>
</evidence>
<dbReference type="AlphaFoldDB" id="B7KRJ8"/>
<dbReference type="GO" id="GO:0006564">
    <property type="term" value="P:L-serine biosynthetic process"/>
    <property type="evidence" value="ECO:0007669"/>
    <property type="project" value="UniProtKB-ARBA"/>
</dbReference>
<evidence type="ECO:0000313" key="8">
    <source>
        <dbReference type="Proteomes" id="UP000002385"/>
    </source>
</evidence>
<dbReference type="InterPro" id="IPR006139">
    <property type="entry name" value="D-isomer_2_OHA_DH_cat_dom"/>
</dbReference>